<dbReference type="RefSeq" id="WP_221277879.1">
    <property type="nucleotide sequence ID" value="NZ_JACHGO010000006.1"/>
</dbReference>
<dbReference type="InterPro" id="IPR002168">
    <property type="entry name" value="Lipase_GDXG_HIS_AS"/>
</dbReference>
<comment type="similarity">
    <text evidence="1">Belongs to the 'GDXG' lipolytic enzyme family.</text>
</comment>
<dbReference type="InterPro" id="IPR050300">
    <property type="entry name" value="GDXG_lipolytic_enzyme"/>
</dbReference>
<dbReference type="PROSITE" id="PS01173">
    <property type="entry name" value="LIPASE_GDXG_HIS"/>
    <property type="match status" value="1"/>
</dbReference>
<evidence type="ECO:0000313" key="4">
    <source>
        <dbReference type="EMBL" id="MBB5144130.1"/>
    </source>
</evidence>
<reference evidence="4 5" key="1">
    <citation type="submission" date="2020-08" db="EMBL/GenBank/DDBJ databases">
        <title>Genomic Encyclopedia of Type Strains, Phase IV (KMG-IV): sequencing the most valuable type-strain genomes for metagenomic binning, comparative biology and taxonomic classification.</title>
        <authorList>
            <person name="Goeker M."/>
        </authorList>
    </citation>
    <scope>NUCLEOTIDE SEQUENCE [LARGE SCALE GENOMIC DNA]</scope>
    <source>
        <strain evidence="4 5">DSM 11275</strain>
    </source>
</reference>
<name>A0A7W8C1X9_9BACT</name>
<keyword evidence="2 4" id="KW-0378">Hydrolase</keyword>
<dbReference type="Proteomes" id="UP000539075">
    <property type="component" value="Unassembled WGS sequence"/>
</dbReference>
<dbReference type="EMBL" id="JACHGO010000006">
    <property type="protein sequence ID" value="MBB5144130.1"/>
    <property type="molecule type" value="Genomic_DNA"/>
</dbReference>
<evidence type="ECO:0000313" key="5">
    <source>
        <dbReference type="Proteomes" id="UP000539075"/>
    </source>
</evidence>
<feature type="domain" description="Alpha/beta hydrolase fold-3" evidence="3">
    <location>
        <begin position="61"/>
        <end position="265"/>
    </location>
</feature>
<comment type="caution">
    <text evidence="4">The sequence shown here is derived from an EMBL/GenBank/DDBJ whole genome shotgun (WGS) entry which is preliminary data.</text>
</comment>
<dbReference type="PANTHER" id="PTHR48081">
    <property type="entry name" value="AB HYDROLASE SUPERFAMILY PROTEIN C4A8.06C"/>
    <property type="match status" value="1"/>
</dbReference>
<keyword evidence="5" id="KW-1185">Reference proteome</keyword>
<protein>
    <submittedName>
        <fullName evidence="4">Acetyl esterase</fullName>
        <ecNumber evidence="4">3.1.1.-</ecNumber>
    </submittedName>
</protein>
<dbReference type="Pfam" id="PF07859">
    <property type="entry name" value="Abhydrolase_3"/>
    <property type="match status" value="1"/>
</dbReference>
<evidence type="ECO:0000256" key="1">
    <source>
        <dbReference type="ARBA" id="ARBA00010515"/>
    </source>
</evidence>
<accession>A0A7W8C1X9</accession>
<sequence length="297" mass="32776">MNPIEEMRQSYRDMIPLAGVGDEVESVRDISIEANSPARKITLRIYTPKQEAPQANLPIFLFMHGGGFISGDLDTHDVLLRGICNGAKCVVVSVDYRLAPEHPFPAGLEDVYAALLWTSDHAAELGGDKTRIVIGGDSAGGNLAASLALLARDRKGPQLQGQWLMYPTVSNRMDTESWVKLGDEHFPTRELNSVMISSYIAEGTSIDDPLAAPLWAELSNLPPALVQAGGIDPLSDECRQYAQKLEKSGNEASFLFYPKHEHGFIQFYKDEENFPGAKPAFEQGLSWLREVFSRKAR</sequence>
<evidence type="ECO:0000256" key="2">
    <source>
        <dbReference type="ARBA" id="ARBA00022801"/>
    </source>
</evidence>
<organism evidence="4 5">
    <name type="scientific">Desulfovibrio intestinalis</name>
    <dbReference type="NCBI Taxonomy" id="58621"/>
    <lineage>
        <taxon>Bacteria</taxon>
        <taxon>Pseudomonadati</taxon>
        <taxon>Thermodesulfobacteriota</taxon>
        <taxon>Desulfovibrionia</taxon>
        <taxon>Desulfovibrionales</taxon>
        <taxon>Desulfovibrionaceae</taxon>
        <taxon>Desulfovibrio</taxon>
    </lineage>
</organism>
<dbReference type="InterPro" id="IPR013094">
    <property type="entry name" value="AB_hydrolase_3"/>
</dbReference>
<dbReference type="GO" id="GO:0016787">
    <property type="term" value="F:hydrolase activity"/>
    <property type="evidence" value="ECO:0007669"/>
    <property type="project" value="UniProtKB-KW"/>
</dbReference>
<proteinExistence type="inferred from homology"/>
<dbReference type="Gene3D" id="3.40.50.1820">
    <property type="entry name" value="alpha/beta hydrolase"/>
    <property type="match status" value="1"/>
</dbReference>
<dbReference type="AlphaFoldDB" id="A0A7W8C1X9"/>
<dbReference type="EC" id="3.1.1.-" evidence="4"/>
<gene>
    <name evidence="4" type="ORF">HNQ38_002238</name>
</gene>
<dbReference type="PANTHER" id="PTHR48081:SF8">
    <property type="entry name" value="ALPHA_BETA HYDROLASE FOLD-3 DOMAIN-CONTAINING PROTEIN-RELATED"/>
    <property type="match status" value="1"/>
</dbReference>
<dbReference type="InterPro" id="IPR029058">
    <property type="entry name" value="AB_hydrolase_fold"/>
</dbReference>
<evidence type="ECO:0000259" key="3">
    <source>
        <dbReference type="Pfam" id="PF07859"/>
    </source>
</evidence>
<dbReference type="SUPFAM" id="SSF53474">
    <property type="entry name" value="alpha/beta-Hydrolases"/>
    <property type="match status" value="1"/>
</dbReference>